<dbReference type="Gene3D" id="2.60.120.740">
    <property type="match status" value="1"/>
</dbReference>
<evidence type="ECO:0000256" key="30">
    <source>
        <dbReference type="SAM" id="Phobius"/>
    </source>
</evidence>
<keyword evidence="13" id="KW-0770">Synapse</keyword>
<dbReference type="SMART" id="SM00008">
    <property type="entry name" value="HormR"/>
    <property type="match status" value="1"/>
</dbReference>
<comment type="similarity">
    <text evidence="3">Belongs to the G-protein coupled receptor 2 family. LN-TM7 subfamily.</text>
</comment>
<evidence type="ECO:0000256" key="10">
    <source>
        <dbReference type="ARBA" id="ARBA00022737"/>
    </source>
</evidence>
<keyword evidence="17" id="KW-0675">Receptor</keyword>
<evidence type="ECO:0000256" key="19">
    <source>
        <dbReference type="ARBA" id="ARBA00023224"/>
    </source>
</evidence>
<proteinExistence type="inferred from homology"/>
<dbReference type="GO" id="GO:0030246">
    <property type="term" value="F:carbohydrate binding"/>
    <property type="evidence" value="ECO:0007669"/>
    <property type="project" value="UniProtKB-KW"/>
</dbReference>
<dbReference type="Proteomes" id="UP000515150">
    <property type="component" value="Chromosome 2"/>
</dbReference>
<dbReference type="Pfam" id="PF00002">
    <property type="entry name" value="7tm_2"/>
    <property type="match status" value="1"/>
</dbReference>
<evidence type="ECO:0000256" key="6">
    <source>
        <dbReference type="ARBA" id="ARBA00022692"/>
    </source>
</evidence>
<dbReference type="Pfam" id="PF01825">
    <property type="entry name" value="GPS"/>
    <property type="match status" value="1"/>
</dbReference>
<protein>
    <recommendedName>
        <fullName evidence="23">Adhesion G protein-coupled receptor L3</fullName>
    </recommendedName>
    <alternativeName>
        <fullName evidence="24">Latrophilin-3</fullName>
    </alternativeName>
</protein>
<feature type="transmembrane region" description="Helical" evidence="30">
    <location>
        <begin position="872"/>
        <end position="895"/>
    </location>
</feature>
<dbReference type="PROSITE" id="PS50228">
    <property type="entry name" value="SUEL_LECTIN"/>
    <property type="match status" value="1"/>
</dbReference>
<evidence type="ECO:0000256" key="26">
    <source>
        <dbReference type="ARBA" id="ARBA00093488"/>
    </source>
</evidence>
<dbReference type="GO" id="GO:0007189">
    <property type="term" value="P:adenylate cyclase-activating G protein-coupled receptor signaling pathway"/>
    <property type="evidence" value="ECO:0007669"/>
    <property type="project" value="TreeGrafter"/>
</dbReference>
<dbReference type="GeneID" id="114851028"/>
<comment type="subunit">
    <text evidence="27">Heterodimer of 2 chains generated by proteolytic processing; the large extracellular N-terminal fragment and the membrane-bound C-terminal fragment predominantly remain associated and non-covalently linked. Interacts (via olfactomedin-like domain) with FLRT1 (via extracellular domain). Interacts (via olfactomedin-like domain) with FLRT2 (via extracellular domain). Interacts (via olfactomedin-like domain) with FLRT3 (via extracellular domain); the interaction is direct. Interacts (via extracellular domain) with TENM1. Interacts (via extracellular domain) with TENM2. Interacts (via extracellular domain) with TENM3. Identified in a complex with FLRT3 and UNC5B; does not interact with UNC5B by itself. Identified in a complex with FLRT3 and UNC5D; does not interact with UNC5D by itself.</text>
</comment>
<evidence type="ECO:0000313" key="37">
    <source>
        <dbReference type="Proteomes" id="UP000515150"/>
    </source>
</evidence>
<dbReference type="Gene3D" id="1.20.1070.10">
    <property type="entry name" value="Rhodopsin 7-helix transmembrane proteins"/>
    <property type="match status" value="1"/>
</dbReference>
<organism evidence="37 38">
    <name type="scientific">Betta splendens</name>
    <name type="common">Siamese fighting fish</name>
    <dbReference type="NCBI Taxonomy" id="158456"/>
    <lineage>
        <taxon>Eukaryota</taxon>
        <taxon>Metazoa</taxon>
        <taxon>Chordata</taxon>
        <taxon>Craniata</taxon>
        <taxon>Vertebrata</taxon>
        <taxon>Euteleostomi</taxon>
        <taxon>Actinopterygii</taxon>
        <taxon>Neopterygii</taxon>
        <taxon>Teleostei</taxon>
        <taxon>Neoteleostei</taxon>
        <taxon>Acanthomorphata</taxon>
        <taxon>Anabantaria</taxon>
        <taxon>Anabantiformes</taxon>
        <taxon>Anabantoidei</taxon>
        <taxon>Osphronemidae</taxon>
        <taxon>Betta</taxon>
    </lineage>
</organism>
<keyword evidence="14" id="KW-0297">G-protein coupled receptor</keyword>
<gene>
    <name evidence="38" type="primary">LOC114851028</name>
</gene>
<dbReference type="PROSITE" id="PS50261">
    <property type="entry name" value="G_PROTEIN_RECEP_F2_4"/>
    <property type="match status" value="1"/>
</dbReference>
<dbReference type="GO" id="GO:0004930">
    <property type="term" value="F:G protein-coupled receptor activity"/>
    <property type="evidence" value="ECO:0007669"/>
    <property type="project" value="UniProtKB-KW"/>
</dbReference>
<evidence type="ECO:0000256" key="15">
    <source>
        <dbReference type="ARBA" id="ARBA00023136"/>
    </source>
</evidence>
<keyword evidence="11" id="KW-0965">Cell junction</keyword>
<dbReference type="InterPro" id="IPR057244">
    <property type="entry name" value="GAIN_B"/>
</dbReference>
<evidence type="ECO:0000256" key="7">
    <source>
        <dbReference type="ARBA" id="ARBA00022723"/>
    </source>
</evidence>
<evidence type="ECO:0000259" key="33">
    <source>
        <dbReference type="PROSITE" id="PS50227"/>
    </source>
</evidence>
<feature type="chain" id="PRO_5027684827" description="Adhesion G protein-coupled receptor L3" evidence="31">
    <location>
        <begin position="20"/>
        <end position="1505"/>
    </location>
</feature>
<keyword evidence="20" id="KW-0628">Postsynaptic cell membrane</keyword>
<dbReference type="InterPro" id="IPR046338">
    <property type="entry name" value="GAIN_dom_sf"/>
</dbReference>
<dbReference type="SUPFAM" id="SSF81321">
    <property type="entry name" value="Family A G protein-coupled receptor-like"/>
    <property type="match status" value="1"/>
</dbReference>
<evidence type="ECO:0000256" key="1">
    <source>
        <dbReference type="ARBA" id="ARBA00004282"/>
    </source>
</evidence>
<dbReference type="Gene3D" id="4.10.1240.10">
    <property type="entry name" value="GPCR, family 2, extracellular hormone receptor domain"/>
    <property type="match status" value="1"/>
</dbReference>
<dbReference type="Gene3D" id="2.60.220.50">
    <property type="match status" value="1"/>
</dbReference>
<comment type="subcellular location">
    <subcellularLocation>
        <location evidence="1">Cell junction</location>
    </subcellularLocation>
    <subcellularLocation>
        <location evidence="2">Cell projection</location>
        <location evidence="2">Axon</location>
    </subcellularLocation>
    <subcellularLocation>
        <location evidence="22">Postsynaptic cell membrane</location>
        <topology evidence="22">Multi-pass membrane protein</topology>
    </subcellularLocation>
</comment>
<evidence type="ECO:0000313" key="38">
    <source>
        <dbReference type="RefSeq" id="XP_028998380.1"/>
    </source>
</evidence>
<keyword evidence="18" id="KW-0325">Glycoprotein</keyword>
<feature type="domain" description="SUEL-type lectin" evidence="34">
    <location>
        <begin position="35"/>
        <end position="124"/>
    </location>
</feature>
<keyword evidence="12 30" id="KW-1133">Transmembrane helix</keyword>
<dbReference type="Pfam" id="PF02793">
    <property type="entry name" value="HRM"/>
    <property type="match status" value="1"/>
</dbReference>
<dbReference type="InterPro" id="IPR043159">
    <property type="entry name" value="Lectin_gal-bd_sf"/>
</dbReference>
<feature type="signal peptide" evidence="31">
    <location>
        <begin position="1"/>
        <end position="19"/>
    </location>
</feature>
<evidence type="ECO:0000256" key="9">
    <source>
        <dbReference type="ARBA" id="ARBA00022734"/>
    </source>
</evidence>
<dbReference type="GO" id="GO:0045211">
    <property type="term" value="C:postsynaptic membrane"/>
    <property type="evidence" value="ECO:0007669"/>
    <property type="project" value="UniProtKB-SubCell"/>
</dbReference>
<evidence type="ECO:0000256" key="2">
    <source>
        <dbReference type="ARBA" id="ARBA00004489"/>
    </source>
</evidence>
<evidence type="ECO:0000256" key="27">
    <source>
        <dbReference type="ARBA" id="ARBA00093538"/>
    </source>
</evidence>
<accession>A0A6P7LVT3</accession>
<dbReference type="GO" id="GO:0005509">
    <property type="term" value="F:calcium ion binding"/>
    <property type="evidence" value="ECO:0007669"/>
    <property type="project" value="UniProtKB-ARBA"/>
</dbReference>
<feature type="region of interest" description="Disordered" evidence="29">
    <location>
        <begin position="1131"/>
        <end position="1152"/>
    </location>
</feature>
<feature type="transmembrane region" description="Helical" evidence="30">
    <location>
        <begin position="931"/>
        <end position="953"/>
    </location>
</feature>
<dbReference type="InterPro" id="IPR003924">
    <property type="entry name" value="GPCR_2_latrophilin"/>
</dbReference>
<evidence type="ECO:0000256" key="24">
    <source>
        <dbReference type="ARBA" id="ARBA00082929"/>
    </source>
</evidence>
<dbReference type="PROSITE" id="PS50221">
    <property type="entry name" value="GAIN_B"/>
    <property type="match status" value="1"/>
</dbReference>
<feature type="transmembrane region" description="Helical" evidence="30">
    <location>
        <begin position="1058"/>
        <end position="1081"/>
    </location>
</feature>
<dbReference type="InterPro" id="IPR017981">
    <property type="entry name" value="GPCR_2-like_7TM"/>
</dbReference>
<evidence type="ECO:0000256" key="16">
    <source>
        <dbReference type="ARBA" id="ARBA00023157"/>
    </source>
</evidence>
<feature type="transmembrane region" description="Helical" evidence="30">
    <location>
        <begin position="1014"/>
        <end position="1037"/>
    </location>
</feature>
<evidence type="ECO:0000259" key="32">
    <source>
        <dbReference type="PROSITE" id="PS50221"/>
    </source>
</evidence>
<evidence type="ECO:0000259" key="36">
    <source>
        <dbReference type="PROSITE" id="PS51132"/>
    </source>
</evidence>
<dbReference type="PROSITE" id="PS00650">
    <property type="entry name" value="G_PROTEIN_RECEP_F2_2"/>
    <property type="match status" value="1"/>
</dbReference>
<evidence type="ECO:0000256" key="21">
    <source>
        <dbReference type="ARBA" id="ARBA00023273"/>
    </source>
</evidence>
<evidence type="ECO:0000259" key="35">
    <source>
        <dbReference type="PROSITE" id="PS50261"/>
    </source>
</evidence>
<keyword evidence="6 30" id="KW-0812">Transmembrane</keyword>
<sequence>MWTARLLVLASLFAPAALAFSRAPIPMAVVRRELSCESYPIELRCPGTDVIMIESANYGRTDDKICDADPAQMENTRCYLPDAYKIMSQRCNNRTQCAVVAGPDVFPDPCPGTYKYLEVQYECVPYKVEQKVFLCPGLLRRVFQSEHLFESDHQSGAWCKDPLQASDKIYYMPWTPYRTDTLTEYSSKEDFIAGRPTTTYKLPHRVDGTGFVVYDGALFFNKERTRNIVKFDLRTRIKSGEAIIANANYHDTSPYRWGGKSDIDLAVDENGLWVIYATEQNNGRIVISQLNPYTLRVEGTWDTAYDKRSASNAFMICGILYVVKSVYEDDDNEATGNKIDYIYNTELSKDGFLDIPFPNSYQYIAAVDYNPRDNLLYVWNNYHVVKYSLDFGALDNRLETSSSVIVHMDTTTTTTRATTRPATVTVTTTTARATTTGRPATTTALVPWPRTTSTAVALVQTLAEGLVPDEEEEDEDGVPPSSKLPNVRVEYCSPLVMMDISWPRTKQGMVARMPCPPGTIGVAFYMCEGPEGYWDPQGPDFSNCTSPWVNLINQKLKSKETAAVIARELAEQTKSNLQAGDITYTVKAMVQLVDLLDVQLRNLTPGGKDSAARSLNKLQKRERSCRFYVQAMVETVNNLLQPQAQAAWGELSSGEQLRAATMLLDTVEQGAFVLADNLLKTDIVQENTDNIQLEVARMSTDGNLPDLKFPQSGGKGNSIHLSANTLKQHGRNGEIRIAFVLYKHIGVYLSTENASMKLGSDAAAANYSVIVNSPVVTAAISKDSNKVYLSDPVIFTVRHLQQSEENFNPNCSFWSYSKKTMTGYWSTQDCRLLGTNRTHTTCSCTHLTNFAVLMAHVDVKNTAPIHDMLLDVITWVGILLSLVCLLISLFTFCFFRGLQSDRNTIHKNLCISLFIAESLFLVGINRGDQPIACAVFAALLHFFFLAAFTWMFLEGVQLYIMLVEVFESEHSRRRYFYLVGYGVPALIVAVSAAVDYRSYGTDRICWLRLDTYFIWSFIGPATLIIMLNVIFLGIALYKMFHHTAILKPDSGCLDNIKSWVIGAIALLCLLGLTWAFGLMYVNESTVVMAYLFTIFNSLQGMFIFIFHCVLQKKVRKEYGKCLRTHCCSGKSVDSSIGSGKGTASRAPGRYSTGSQSRIRRMWNDTVRKQSESSFMTGDINSSASLNREGILNNARDTSVMDTLPLNGNHGNSYSIASAEYMSDCVQIIDRGYNHKETTLEKKILKELTSNYIPSYLNNSHERSSEQNRNLMNKLVNNVSNGGKDSGYGMGLGVGLGMNVALSLDDHSTFGPHHDEGLGLELIREESNAPLLPQRPNPALQTVDNLHNHLQPVPPPLPLPHHNFSTTTTTSSSSRRRIPQENSESFFPLLSNEHTEDEGSSPTRNHQRDSLYTSMPMLPGLPDVSAEPAEGSKDGGGGDAKSPEASSDDVYYKSMPNLGSHNHLHQLHSYYQLGRGSSDGFIVPPNKEDLSPEEAQQEPSHLVTSL</sequence>
<evidence type="ECO:0000256" key="14">
    <source>
        <dbReference type="ARBA" id="ARBA00023040"/>
    </source>
</evidence>
<evidence type="ECO:0000256" key="13">
    <source>
        <dbReference type="ARBA" id="ARBA00023018"/>
    </source>
</evidence>
<dbReference type="InterPro" id="IPR017983">
    <property type="entry name" value="GPCR_2_secretin-like_CS"/>
</dbReference>
<feature type="disulfide bond" evidence="28">
    <location>
        <begin position="135"/>
        <end position="317"/>
    </location>
</feature>
<keyword evidence="8 31" id="KW-0732">Signal</keyword>
<dbReference type="InterPro" id="IPR032471">
    <property type="entry name" value="AGRL2-4_GAIN_subdom_A"/>
</dbReference>
<name>A0A6P7LVT3_BETSP</name>
<reference evidence="38" key="1">
    <citation type="submission" date="2025-08" db="UniProtKB">
        <authorList>
            <consortium name="RefSeq"/>
        </authorList>
    </citation>
    <scope>IDENTIFICATION</scope>
</reference>
<dbReference type="PANTHER" id="PTHR12011">
    <property type="entry name" value="ADHESION G-PROTEIN COUPLED RECEPTOR"/>
    <property type="match status" value="1"/>
</dbReference>
<keyword evidence="21" id="KW-0966">Cell projection</keyword>
<feature type="compositionally biased region" description="Polar residues" evidence="29">
    <location>
        <begin position="1496"/>
        <end position="1505"/>
    </location>
</feature>
<dbReference type="PRINTS" id="PR00249">
    <property type="entry name" value="GPCRSECRETIN"/>
</dbReference>
<feature type="transmembrane region" description="Helical" evidence="30">
    <location>
        <begin position="1087"/>
        <end position="1110"/>
    </location>
</feature>
<dbReference type="SMART" id="SM00284">
    <property type="entry name" value="OLF"/>
    <property type="match status" value="1"/>
</dbReference>
<dbReference type="InterPro" id="IPR000922">
    <property type="entry name" value="Lectin_gal-bd_dom"/>
</dbReference>
<dbReference type="FunFam" id="2.60.120.740:FF:000001">
    <property type="entry name" value="Adhesion G protein-coupled receptor L2"/>
    <property type="match status" value="1"/>
</dbReference>
<evidence type="ECO:0000256" key="23">
    <source>
        <dbReference type="ARBA" id="ARBA00070289"/>
    </source>
</evidence>
<keyword evidence="16 28" id="KW-1015">Disulfide bond</keyword>
<evidence type="ECO:0000256" key="3">
    <source>
        <dbReference type="ARBA" id="ARBA00010933"/>
    </source>
</evidence>
<dbReference type="Pfam" id="PF02140">
    <property type="entry name" value="SUEL_Lectin"/>
    <property type="match status" value="1"/>
</dbReference>
<keyword evidence="37" id="KW-1185">Reference proteome</keyword>
<dbReference type="PRINTS" id="PR01444">
    <property type="entry name" value="LATROPHILIN"/>
</dbReference>
<dbReference type="GO" id="GO:0070161">
    <property type="term" value="C:anchoring junction"/>
    <property type="evidence" value="ECO:0007669"/>
    <property type="project" value="UniProtKB-SubCell"/>
</dbReference>
<comment type="subunit">
    <text evidence="26">Interacts (via PDZ-binding motif) with SHANK3. Interacts (via PDZ-binding motif) with DLG4.</text>
</comment>
<dbReference type="InterPro" id="IPR003334">
    <property type="entry name" value="GPCR_2_latrophilin_rcpt_C"/>
</dbReference>
<evidence type="ECO:0000256" key="5">
    <source>
        <dbReference type="ARBA" id="ARBA00022553"/>
    </source>
</evidence>
<feature type="domain" description="Olfactomedin-like" evidence="36">
    <location>
        <begin position="134"/>
        <end position="393"/>
    </location>
</feature>
<feature type="transmembrane region" description="Helical" evidence="30">
    <location>
        <begin position="974"/>
        <end position="994"/>
    </location>
</feature>
<feature type="domain" description="GAIN-B" evidence="32">
    <location>
        <begin position="682"/>
        <end position="860"/>
    </location>
</feature>
<dbReference type="InterPro" id="IPR000832">
    <property type="entry name" value="GPCR_2_secretin-like"/>
</dbReference>
<evidence type="ECO:0000256" key="8">
    <source>
        <dbReference type="ARBA" id="ARBA00022729"/>
    </source>
</evidence>
<feature type="domain" description="G-protein coupled receptors family 2 profile 1" evidence="33">
    <location>
        <begin position="491"/>
        <end position="548"/>
    </location>
</feature>
<dbReference type="RefSeq" id="XP_028998380.1">
    <property type="nucleotide sequence ID" value="XM_029142547.3"/>
</dbReference>
<dbReference type="CDD" id="cd22846">
    <property type="entry name" value="Gal_Rha_Lectin_LPHN3"/>
    <property type="match status" value="1"/>
</dbReference>
<feature type="region of interest" description="Disordered" evidence="29">
    <location>
        <begin position="1473"/>
        <end position="1505"/>
    </location>
</feature>
<dbReference type="FunFam" id="1.25.40.610:FF:000003">
    <property type="entry name" value="adhesion G protein-coupled receptor L3"/>
    <property type="match status" value="1"/>
</dbReference>
<evidence type="ECO:0000256" key="17">
    <source>
        <dbReference type="ARBA" id="ARBA00023170"/>
    </source>
</evidence>
<evidence type="ECO:0000256" key="20">
    <source>
        <dbReference type="ARBA" id="ARBA00023257"/>
    </source>
</evidence>
<dbReference type="Pfam" id="PF02354">
    <property type="entry name" value="Latrophilin"/>
    <property type="match status" value="2"/>
</dbReference>
<dbReference type="GO" id="GO:0030424">
    <property type="term" value="C:axon"/>
    <property type="evidence" value="ECO:0007669"/>
    <property type="project" value="UniProtKB-SubCell"/>
</dbReference>
<dbReference type="InterPro" id="IPR036445">
    <property type="entry name" value="GPCR_2_extracell_dom_sf"/>
</dbReference>
<dbReference type="CDD" id="cd16005">
    <property type="entry name" value="7tmB2_Latrophilin-3"/>
    <property type="match status" value="1"/>
</dbReference>
<evidence type="ECO:0000256" key="18">
    <source>
        <dbReference type="ARBA" id="ARBA00023180"/>
    </source>
</evidence>
<keyword evidence="9" id="KW-0430">Lectin</keyword>
<feature type="region of interest" description="Disordered" evidence="29">
    <location>
        <begin position="1345"/>
        <end position="1461"/>
    </location>
</feature>
<evidence type="ECO:0000256" key="12">
    <source>
        <dbReference type="ARBA" id="ARBA00022989"/>
    </source>
</evidence>
<keyword evidence="7" id="KW-0479">Metal-binding</keyword>
<feature type="domain" description="G-protein coupled receptors family 2 profile 2" evidence="35">
    <location>
        <begin position="870"/>
        <end position="1111"/>
    </location>
</feature>
<dbReference type="Gene3D" id="1.25.40.610">
    <property type="match status" value="1"/>
</dbReference>
<comment type="function">
    <text evidence="25">Orphan adhesion G-protein coupled receptor (aGPCR), which mediates synapse specificity. Ligand binding causes a conformation change that triggers signaling via guanine nucleotide-binding proteins (G proteins) and modulates the activity of downstream effectors, such as adenylate cyclase. Isoform 1 is specifically coupled to G(s) G proteins and mediates activation of adenylate cyclase activity. Following G-protein coupled receptor activation, undergoes liquid-liquid phase transition, associates with (1) cell adhesion molecules that are expressed at the surface of adjacent cells, as well as (2) PDZ-containing proteins, such as SHANK3 and DLG4, in the cytoplasm to direct synapse formation.</text>
</comment>
<keyword evidence="19" id="KW-0807">Transducer</keyword>
<dbReference type="GO" id="GO:0098742">
    <property type="term" value="P:cell-cell adhesion via plasma-membrane adhesion molecules"/>
    <property type="evidence" value="ECO:0007669"/>
    <property type="project" value="UniProtKB-ARBA"/>
</dbReference>
<dbReference type="InterPro" id="IPR003112">
    <property type="entry name" value="Olfac-like_dom"/>
</dbReference>
<evidence type="ECO:0000256" key="28">
    <source>
        <dbReference type="PROSITE-ProRule" id="PRU00446"/>
    </source>
</evidence>
<dbReference type="Pfam" id="PF16489">
    <property type="entry name" value="GAIN"/>
    <property type="match status" value="1"/>
</dbReference>
<evidence type="ECO:0000256" key="31">
    <source>
        <dbReference type="SAM" id="SignalP"/>
    </source>
</evidence>
<dbReference type="Pfam" id="PF02191">
    <property type="entry name" value="OLF"/>
    <property type="match status" value="1"/>
</dbReference>
<keyword evidence="4" id="KW-1003">Cell membrane</keyword>
<evidence type="ECO:0000256" key="11">
    <source>
        <dbReference type="ARBA" id="ARBA00022949"/>
    </source>
</evidence>
<keyword evidence="15 30" id="KW-0472">Membrane</keyword>
<keyword evidence="5" id="KW-0597">Phosphoprotein</keyword>
<evidence type="ECO:0000256" key="25">
    <source>
        <dbReference type="ARBA" id="ARBA00093322"/>
    </source>
</evidence>
<evidence type="ECO:0000259" key="34">
    <source>
        <dbReference type="PROSITE" id="PS50228"/>
    </source>
</evidence>
<dbReference type="PROSITE" id="PS51132">
    <property type="entry name" value="OLF"/>
    <property type="match status" value="1"/>
</dbReference>
<dbReference type="PANTHER" id="PTHR12011:SF60">
    <property type="entry name" value="ADHESION G PROTEIN-COUPLED RECEPTOR L3"/>
    <property type="match status" value="1"/>
</dbReference>
<dbReference type="GO" id="GO:0007166">
    <property type="term" value="P:cell surface receptor signaling pathway"/>
    <property type="evidence" value="ECO:0007669"/>
    <property type="project" value="InterPro"/>
</dbReference>
<feature type="transmembrane region" description="Helical" evidence="30">
    <location>
        <begin position="907"/>
        <end position="925"/>
    </location>
</feature>
<dbReference type="GO" id="GO:0160221">
    <property type="term" value="P:Rho-activating G protein-coupled receptor signaling pathway"/>
    <property type="evidence" value="ECO:0007669"/>
    <property type="project" value="UniProtKB-ARBA"/>
</dbReference>
<dbReference type="FunFam" id="1.20.1070.10:FF:000011">
    <property type="entry name" value="Adhesion G protein-coupled receptor L2"/>
    <property type="match status" value="1"/>
</dbReference>
<dbReference type="InterPro" id="IPR000203">
    <property type="entry name" value="GPS"/>
</dbReference>
<dbReference type="InterPro" id="IPR001879">
    <property type="entry name" value="GPCR_2_extracellular_dom"/>
</dbReference>
<keyword evidence="10" id="KW-0677">Repeat</keyword>
<dbReference type="PROSITE" id="PS50227">
    <property type="entry name" value="G_PROTEIN_RECEP_F2_3"/>
    <property type="match status" value="1"/>
</dbReference>
<evidence type="ECO:0000256" key="29">
    <source>
        <dbReference type="SAM" id="MobiDB-lite"/>
    </source>
</evidence>
<feature type="compositionally biased region" description="Low complexity" evidence="29">
    <location>
        <begin position="1359"/>
        <end position="1372"/>
    </location>
</feature>
<evidence type="ECO:0000256" key="4">
    <source>
        <dbReference type="ARBA" id="ARBA00022475"/>
    </source>
</evidence>
<evidence type="ECO:0000256" key="22">
    <source>
        <dbReference type="ARBA" id="ARBA00034104"/>
    </source>
</evidence>
<dbReference type="FunFam" id="2.60.220.50:FF:000001">
    <property type="entry name" value="Adhesion G protein-coupled receptor L2"/>
    <property type="match status" value="1"/>
</dbReference>
<dbReference type="SMART" id="SM00303">
    <property type="entry name" value="GPS"/>
    <property type="match status" value="1"/>
</dbReference>